<evidence type="ECO:0000256" key="1">
    <source>
        <dbReference type="ARBA" id="ARBA00022737"/>
    </source>
</evidence>
<proteinExistence type="predicted"/>
<dbReference type="SUPFAM" id="SSF48452">
    <property type="entry name" value="TPR-like"/>
    <property type="match status" value="4"/>
</dbReference>
<accession>A0ABS0D3W7</accession>
<dbReference type="Proteomes" id="UP000707731">
    <property type="component" value="Unassembled WGS sequence"/>
</dbReference>
<dbReference type="InterPro" id="IPR011990">
    <property type="entry name" value="TPR-like_helical_dom_sf"/>
</dbReference>
<evidence type="ECO:0000313" key="5">
    <source>
        <dbReference type="Proteomes" id="UP000707731"/>
    </source>
</evidence>
<evidence type="ECO:0000256" key="3">
    <source>
        <dbReference type="SAM" id="MobiDB-lite"/>
    </source>
</evidence>
<keyword evidence="5" id="KW-1185">Reference proteome</keyword>
<dbReference type="Pfam" id="PF13424">
    <property type="entry name" value="TPR_12"/>
    <property type="match status" value="1"/>
</dbReference>
<dbReference type="Gene3D" id="1.25.40.10">
    <property type="entry name" value="Tetratricopeptide repeat domain"/>
    <property type="match status" value="4"/>
</dbReference>
<comment type="caution">
    <text evidence="4">The sequence shown here is derived from an EMBL/GenBank/DDBJ whole genome shotgun (WGS) entry which is preliminary data.</text>
</comment>
<dbReference type="InterPro" id="IPR019734">
    <property type="entry name" value="TPR_rpt"/>
</dbReference>
<evidence type="ECO:0000313" key="4">
    <source>
        <dbReference type="EMBL" id="MBF6353187.1"/>
    </source>
</evidence>
<dbReference type="SMART" id="SM00028">
    <property type="entry name" value="TPR"/>
    <property type="match status" value="11"/>
</dbReference>
<organism evidence="4 5">
    <name type="scientific">Nocardia higoensis</name>
    <dbReference type="NCBI Taxonomy" id="228599"/>
    <lineage>
        <taxon>Bacteria</taxon>
        <taxon>Bacillati</taxon>
        <taxon>Actinomycetota</taxon>
        <taxon>Actinomycetes</taxon>
        <taxon>Mycobacteriales</taxon>
        <taxon>Nocardiaceae</taxon>
        <taxon>Nocardia</taxon>
    </lineage>
</organism>
<gene>
    <name evidence="4" type="ORF">IU449_01250</name>
</gene>
<dbReference type="EMBL" id="JADLQN010000001">
    <property type="protein sequence ID" value="MBF6353187.1"/>
    <property type="molecule type" value="Genomic_DNA"/>
</dbReference>
<keyword evidence="1" id="KW-0677">Repeat</keyword>
<sequence>MTEWPSPAFLLGVELLEAERYAEAVAAFARARTEASVAPAAVAECLHYSGLAHARAGELEQAANALIAAQDILAGAEPEEFRAESAELTADVLADLGRFAESARYQRRAAEDFGHLGDHDRQADNAYAMACSIAETGDNAAAFAAFDAACRGFAATNRTSEIAATHTARADLAVRLNDAGAARTHLEQAIALLDADHHPDDLALSHYRLGRLFADEGDQARAEQHLRAARAGFAALDDYGAAAECDDALGEVLTAAGRFDDAVTALAAATGGYPLDRALERADCHRRIGLIRLQQARVDQSLAAWARAHTELLAGGRPDLAAEMLVPSGMALEDIGRYEEALRMYRSARDTFADDGHVGEVAWCDMHIATVHLARGDIDAAERLLTTASAVLASTDRGHHARAQLYLGVLHSEREDFDRAKTLLTAARAEALELSDAELAADCAVHLAGALIHTGEYRSALRLLDQARASFVDGGRWAKVAQVQDVRGMCQFALGNLREAEELLLHACDGLARHGRTRHIALANCHLGSVYLETHRLPEAQAAFERSHAALRVLAPDRLTAVVEADLAGLFLQQGKHREAEQMYTAAEATLAEAGQPIRAAVCRQNRGGARVLLGDLDAAIADLETARAVFHPHVAYQRNAAVCDSSIGLAHSARGDHDRALLHIGRARATNAQLHLVLEAARCDILAAIVRVARDPDDLRAALDLALPALLFIDHQRLQFVHARTRSAWAARSALFRSTVFDWAARLGDPVLMSELVEVAANSGTHTPGTADSPARADHLAALAADVAAGPPSGPDPLAGADLLSPADPEAHADPPAFATTGALIAGAVLPMRPPPRLRMPGGSIALGAFIDSAEARYGSIDRRFEVPAW</sequence>
<dbReference type="RefSeq" id="WP_195000131.1">
    <property type="nucleotide sequence ID" value="NZ_JADLQN010000001.1"/>
</dbReference>
<dbReference type="PANTHER" id="PTHR45641">
    <property type="entry name" value="TETRATRICOPEPTIDE REPEAT PROTEIN (AFU_ORTHOLOGUE AFUA_6G03870)"/>
    <property type="match status" value="1"/>
</dbReference>
<evidence type="ECO:0000256" key="2">
    <source>
        <dbReference type="ARBA" id="ARBA00022803"/>
    </source>
</evidence>
<protein>
    <submittedName>
        <fullName evidence="4">Tetratricopeptide repeat protein</fullName>
    </submittedName>
</protein>
<dbReference type="PANTHER" id="PTHR45641:SF19">
    <property type="entry name" value="NEPHROCYSTIN-3"/>
    <property type="match status" value="1"/>
</dbReference>
<reference evidence="4 5" key="1">
    <citation type="submission" date="2020-10" db="EMBL/GenBank/DDBJ databases">
        <title>Identification of Nocardia species via Next-generation sequencing and recognition of intraspecies genetic diversity.</title>
        <authorList>
            <person name="Li P."/>
            <person name="Li P."/>
            <person name="Lu B."/>
        </authorList>
    </citation>
    <scope>NUCLEOTIDE SEQUENCE [LARGE SCALE GENOMIC DNA]</scope>
    <source>
        <strain evidence="4 5">BJ06-0143</strain>
    </source>
</reference>
<name>A0ABS0D3W7_9NOCA</name>
<feature type="region of interest" description="Disordered" evidence="3">
    <location>
        <begin position="795"/>
        <end position="815"/>
    </location>
</feature>
<keyword evidence="2" id="KW-0802">TPR repeat</keyword>